<dbReference type="PANTHER" id="PTHR12603:SF0">
    <property type="entry name" value="CCR4-NOT TRANSCRIPTION COMPLEX SUBUNIT 4"/>
    <property type="match status" value="1"/>
</dbReference>
<dbReference type="Gene3D" id="3.30.70.330">
    <property type="match status" value="1"/>
</dbReference>
<proteinExistence type="predicted"/>
<feature type="region of interest" description="Disordered" evidence="2">
    <location>
        <begin position="675"/>
        <end position="697"/>
    </location>
</feature>
<dbReference type="SUPFAM" id="SSF54928">
    <property type="entry name" value="RNA-binding domain, RBD"/>
    <property type="match status" value="1"/>
</dbReference>
<name>A0AAX6DPM6_IRIPA</name>
<evidence type="ECO:0000313" key="4">
    <source>
        <dbReference type="EMBL" id="KAJ6793711.1"/>
    </source>
</evidence>
<dbReference type="InterPro" id="IPR035979">
    <property type="entry name" value="RBD_domain_sf"/>
</dbReference>
<dbReference type="InterPro" id="IPR039780">
    <property type="entry name" value="Mot2"/>
</dbReference>
<dbReference type="AlphaFoldDB" id="A0AAX6DPM6"/>
<dbReference type="GO" id="GO:0016567">
    <property type="term" value="P:protein ubiquitination"/>
    <property type="evidence" value="ECO:0007669"/>
    <property type="project" value="TreeGrafter"/>
</dbReference>
<dbReference type="Proteomes" id="UP001140949">
    <property type="component" value="Unassembled WGS sequence"/>
</dbReference>
<feature type="domain" description="RRM" evidence="3">
    <location>
        <begin position="34"/>
        <end position="119"/>
    </location>
</feature>
<evidence type="ECO:0000256" key="1">
    <source>
        <dbReference type="PROSITE-ProRule" id="PRU00176"/>
    </source>
</evidence>
<feature type="compositionally biased region" description="Polar residues" evidence="2">
    <location>
        <begin position="281"/>
        <end position="290"/>
    </location>
</feature>
<gene>
    <name evidence="4" type="ORF">M6B38_234585</name>
</gene>
<feature type="region of interest" description="Disordered" evidence="2">
    <location>
        <begin position="271"/>
        <end position="310"/>
    </location>
</feature>
<dbReference type="InterPro" id="IPR000504">
    <property type="entry name" value="RRM_dom"/>
</dbReference>
<evidence type="ECO:0000259" key="3">
    <source>
        <dbReference type="PROSITE" id="PS50102"/>
    </source>
</evidence>
<dbReference type="InterPro" id="IPR003954">
    <property type="entry name" value="RRM_euk-type"/>
</dbReference>
<dbReference type="GO" id="GO:0030014">
    <property type="term" value="C:CCR4-NOT complex"/>
    <property type="evidence" value="ECO:0007669"/>
    <property type="project" value="InterPro"/>
</dbReference>
<protein>
    <recommendedName>
        <fullName evidence="3">RRM domain-containing protein</fullName>
    </recommendedName>
</protein>
<keyword evidence="5" id="KW-1185">Reference proteome</keyword>
<reference evidence="4" key="2">
    <citation type="submission" date="2023-04" db="EMBL/GenBank/DDBJ databases">
        <authorList>
            <person name="Bruccoleri R.E."/>
            <person name="Oakeley E.J."/>
            <person name="Faust A.-M."/>
            <person name="Dessus-Babus S."/>
            <person name="Altorfer M."/>
            <person name="Burckhardt D."/>
            <person name="Oertli M."/>
            <person name="Naumann U."/>
            <person name="Petersen F."/>
            <person name="Wong J."/>
        </authorList>
    </citation>
    <scope>NUCLEOTIDE SEQUENCE</scope>
    <source>
        <strain evidence="4">GSM-AAB239-AS_SAM_17_03QT</strain>
        <tissue evidence="4">Leaf</tissue>
    </source>
</reference>
<dbReference type="SMART" id="SM00361">
    <property type="entry name" value="RRM_1"/>
    <property type="match status" value="1"/>
</dbReference>
<dbReference type="PANTHER" id="PTHR12603">
    <property type="entry name" value="CCR4-NOT TRANSCRIPTION COMPLEX RELATED"/>
    <property type="match status" value="1"/>
</dbReference>
<dbReference type="PROSITE" id="PS50102">
    <property type="entry name" value="RRM"/>
    <property type="match status" value="1"/>
</dbReference>
<evidence type="ECO:0000256" key="2">
    <source>
        <dbReference type="SAM" id="MobiDB-lite"/>
    </source>
</evidence>
<dbReference type="InterPro" id="IPR012677">
    <property type="entry name" value="Nucleotide-bd_a/b_plait_sf"/>
</dbReference>
<dbReference type="GO" id="GO:0003723">
    <property type="term" value="F:RNA binding"/>
    <property type="evidence" value="ECO:0007669"/>
    <property type="project" value="UniProtKB-UniRule"/>
</dbReference>
<dbReference type="InterPro" id="IPR034261">
    <property type="entry name" value="CNOT4_RRM"/>
</dbReference>
<sequence length="822" mass="90363">MKISPKKKHKIQKGKPKAPELRTNLDNVRVILRNLVYMAGIPTKLASEEILCKKEYLGQYGKILKLCITQPAEAHQQSFPNSRIVYVTFAKEEEALQCIQSVNGFVLDGYPLKACFGTTRYCHVWLKNLSCNNPSCSYIHRTVPQEDICTKEEVASACTRLQQCSGTALINFQQCPSQRNVQRRSGSTLPAPEGNYKRSAEKFLVPSATPKPGSGKNLQCASETSIALPRPFPCGSTITSGKASYAIVAISQGRVNTSGMFNCSVTSSSDVEAQSREETQSNKQILTTGGCTEPLHGHVENLESSKSSYGSGYPVKATANFKASLRNSIETENTAGKTSSLSGNDDAVQRIIPTTYSLDLSGCNQILASAAYPSTHASSHISAADRPNEYPERLERTIKESLVASRQDSLVANLQAMNTGFIDASQKVHCYNWPKGCSELINSDARAEAKDTFVLCDDKEFEGIPTCDTVAMTGQELNKFSAYSARFSGVSIRDEQMLHNQYSASGSKYSEVQDTQHHSELVSPLRKNMVKHVDINGNMIEDSSFSEKICKEIREESFSSGISSPSAGLANHFMDLKSLTLNDTARRGDCLKVSNPSLPVNCSDSGHSFAKLDGLDVSSAQSFPWLTDVLDPNKSYHKLDIAENKVEHMDKSTSDLICYKVKNLEVHDIKVCNSTTESNTEPRHLPSLHKPAPSGSKSVVLPAPRIPPGFYPRHTADQGQSCSRPSTSGTSALFSPLVTSSQKMYSSNSYFSMEPIDSVRRACGELHPVRRNYNHNLNGLGECNQRIPFQFNEGDVYDNPMFSVDGSYRNKVQDMTLHQNMN</sequence>
<accession>A0AAX6DPM6</accession>
<reference evidence="4" key="1">
    <citation type="journal article" date="2023" name="GigaByte">
        <title>Genome assembly of the bearded iris, Iris pallida Lam.</title>
        <authorList>
            <person name="Bruccoleri R.E."/>
            <person name="Oakeley E.J."/>
            <person name="Faust A.M.E."/>
            <person name="Altorfer M."/>
            <person name="Dessus-Babus S."/>
            <person name="Burckhardt D."/>
            <person name="Oertli M."/>
            <person name="Naumann U."/>
            <person name="Petersen F."/>
            <person name="Wong J."/>
        </authorList>
    </citation>
    <scope>NUCLEOTIDE SEQUENCE</scope>
    <source>
        <strain evidence="4">GSM-AAB239-AS_SAM_17_03QT</strain>
    </source>
</reference>
<keyword evidence="1" id="KW-0694">RNA-binding</keyword>
<evidence type="ECO:0000313" key="5">
    <source>
        <dbReference type="Proteomes" id="UP001140949"/>
    </source>
</evidence>
<dbReference type="CDD" id="cd12438">
    <property type="entry name" value="RRM_CNOT4"/>
    <property type="match status" value="1"/>
</dbReference>
<comment type="caution">
    <text evidence="4">The sequence shown here is derived from an EMBL/GenBank/DDBJ whole genome shotgun (WGS) entry which is preliminary data.</text>
</comment>
<dbReference type="EMBL" id="JANAVB010042818">
    <property type="protein sequence ID" value="KAJ6793711.1"/>
    <property type="molecule type" value="Genomic_DNA"/>
</dbReference>
<dbReference type="GO" id="GO:0004842">
    <property type="term" value="F:ubiquitin-protein transferase activity"/>
    <property type="evidence" value="ECO:0007669"/>
    <property type="project" value="InterPro"/>
</dbReference>
<organism evidence="4 5">
    <name type="scientific">Iris pallida</name>
    <name type="common">Sweet iris</name>
    <dbReference type="NCBI Taxonomy" id="29817"/>
    <lineage>
        <taxon>Eukaryota</taxon>
        <taxon>Viridiplantae</taxon>
        <taxon>Streptophyta</taxon>
        <taxon>Embryophyta</taxon>
        <taxon>Tracheophyta</taxon>
        <taxon>Spermatophyta</taxon>
        <taxon>Magnoliopsida</taxon>
        <taxon>Liliopsida</taxon>
        <taxon>Asparagales</taxon>
        <taxon>Iridaceae</taxon>
        <taxon>Iridoideae</taxon>
        <taxon>Irideae</taxon>
        <taxon>Iris</taxon>
    </lineage>
</organism>